<evidence type="ECO:0000313" key="3">
    <source>
        <dbReference type="Proteomes" id="UP000516148"/>
    </source>
</evidence>
<proteinExistence type="predicted"/>
<gene>
    <name evidence="2" type="ORF">H3Z74_04340</name>
</gene>
<name>A0A7H0LLA6_9SPHN</name>
<feature type="transmembrane region" description="Helical" evidence="1">
    <location>
        <begin position="85"/>
        <end position="104"/>
    </location>
</feature>
<keyword evidence="1" id="KW-0472">Membrane</keyword>
<sequence length="172" mass="18151">MVDTNPPDGAASKAAMAMRTTRIIMLLFACAVALIFFHILRESGPQAPLALLNRGDWAAGALKLASYALVAAGIQLLIFTRSPQLGFHGLLAVATVLGGVLIAWELPLRLADGLPFLAPPSAFLVAVGLLIWAWMRGAHTAPLSRIGAGVALLVTVPVILLVTWIVMLRTVL</sequence>
<feature type="transmembrane region" description="Helical" evidence="1">
    <location>
        <begin position="146"/>
        <end position="167"/>
    </location>
</feature>
<dbReference type="KEGG" id="spap:H3Z74_04340"/>
<dbReference type="AlphaFoldDB" id="A0A7H0LLA6"/>
<feature type="transmembrane region" description="Helical" evidence="1">
    <location>
        <begin position="23"/>
        <end position="40"/>
    </location>
</feature>
<feature type="transmembrane region" description="Helical" evidence="1">
    <location>
        <begin position="60"/>
        <end position="78"/>
    </location>
</feature>
<organism evidence="2 3">
    <name type="scientific">Sphingomonas alpina</name>
    <dbReference type="NCBI Taxonomy" id="653931"/>
    <lineage>
        <taxon>Bacteria</taxon>
        <taxon>Pseudomonadati</taxon>
        <taxon>Pseudomonadota</taxon>
        <taxon>Alphaproteobacteria</taxon>
        <taxon>Sphingomonadales</taxon>
        <taxon>Sphingomonadaceae</taxon>
        <taxon>Sphingomonas</taxon>
    </lineage>
</organism>
<protein>
    <submittedName>
        <fullName evidence="2">Uncharacterized protein</fullName>
    </submittedName>
</protein>
<reference evidence="2 3" key="1">
    <citation type="submission" date="2020-09" db="EMBL/GenBank/DDBJ databases">
        <title>Sphingomonas sp., a new species isolated from pork steak.</title>
        <authorList>
            <person name="Heidler von Heilborn D."/>
        </authorList>
    </citation>
    <scope>NUCLEOTIDE SEQUENCE [LARGE SCALE GENOMIC DNA]</scope>
    <source>
        <strain evidence="3">S8-3T</strain>
    </source>
</reference>
<evidence type="ECO:0000256" key="1">
    <source>
        <dbReference type="SAM" id="Phobius"/>
    </source>
</evidence>
<dbReference type="Proteomes" id="UP000516148">
    <property type="component" value="Chromosome"/>
</dbReference>
<keyword evidence="1" id="KW-1133">Transmembrane helix</keyword>
<keyword evidence="3" id="KW-1185">Reference proteome</keyword>
<accession>A0A7H0LLA6</accession>
<dbReference type="RefSeq" id="WP_187762757.1">
    <property type="nucleotide sequence ID" value="NZ_CP061038.1"/>
</dbReference>
<evidence type="ECO:0000313" key="2">
    <source>
        <dbReference type="EMBL" id="QNQ10459.1"/>
    </source>
</evidence>
<keyword evidence="1" id="KW-0812">Transmembrane</keyword>
<dbReference type="EMBL" id="CP061038">
    <property type="protein sequence ID" value="QNQ10459.1"/>
    <property type="molecule type" value="Genomic_DNA"/>
</dbReference>
<feature type="transmembrane region" description="Helical" evidence="1">
    <location>
        <begin position="116"/>
        <end position="134"/>
    </location>
</feature>